<dbReference type="Proteomes" id="UP000886050">
    <property type="component" value="Unassembled WGS sequence"/>
</dbReference>
<comment type="similarity">
    <text evidence="4">Belongs to the metallo-dependent hydrolases superfamily. MTA/SAH deaminase family.</text>
</comment>
<dbReference type="AlphaFoldDB" id="A0A7V5HN42"/>
<feature type="binding site" evidence="4">
    <location>
        <position position="217"/>
    </location>
    <ligand>
        <name>substrate</name>
    </ligand>
</feature>
<gene>
    <name evidence="4" type="primary">mtaD</name>
    <name evidence="6" type="ORF">ENL43_02945</name>
</gene>
<dbReference type="Pfam" id="PF01979">
    <property type="entry name" value="Amidohydro_1"/>
    <property type="match status" value="1"/>
</dbReference>
<feature type="binding site" evidence="4">
    <location>
        <position position="214"/>
    </location>
    <ligand>
        <name>Zn(2+)</name>
        <dbReference type="ChEBI" id="CHEBI:29105"/>
    </ligand>
</feature>
<dbReference type="FunFam" id="3.20.20.140:FF:000014">
    <property type="entry name" value="5-methylthioadenosine/S-adenosylhomocysteine deaminase"/>
    <property type="match status" value="1"/>
</dbReference>
<feature type="binding site" evidence="4">
    <location>
        <position position="67"/>
    </location>
    <ligand>
        <name>Zn(2+)</name>
        <dbReference type="ChEBI" id="CHEBI:29105"/>
    </ligand>
</feature>
<dbReference type="CDD" id="cd01298">
    <property type="entry name" value="ATZ_TRZ_like"/>
    <property type="match status" value="1"/>
</dbReference>
<comment type="caution">
    <text evidence="4">Lacks conserved residue(s) required for the propagation of feature annotation.</text>
</comment>
<feature type="binding site" evidence="4">
    <location>
        <position position="187"/>
    </location>
    <ligand>
        <name>substrate</name>
    </ligand>
</feature>
<dbReference type="SUPFAM" id="SSF51338">
    <property type="entry name" value="Composite domain of metallo-dependent hydrolases"/>
    <property type="match status" value="1"/>
</dbReference>
<name>A0A7V5HN42_UNCW3</name>
<dbReference type="GO" id="GO:0050270">
    <property type="term" value="F:S-adenosylhomocysteine deaminase activity"/>
    <property type="evidence" value="ECO:0007669"/>
    <property type="project" value="UniProtKB-UniRule"/>
</dbReference>
<reference evidence="6" key="1">
    <citation type="journal article" date="2020" name="mSystems">
        <title>Genome- and Community-Level Interaction Insights into Carbon Utilization and Element Cycling Functions of Hydrothermarchaeota in Hydrothermal Sediment.</title>
        <authorList>
            <person name="Zhou Z."/>
            <person name="Liu Y."/>
            <person name="Xu W."/>
            <person name="Pan J."/>
            <person name="Luo Z.H."/>
            <person name="Li M."/>
        </authorList>
    </citation>
    <scope>NUCLEOTIDE SEQUENCE [LARGE SCALE GENOMIC DNA]</scope>
    <source>
        <strain evidence="6">HyVt-96</strain>
    </source>
</reference>
<dbReference type="EMBL" id="DRTX01000152">
    <property type="protein sequence ID" value="HHF53304.1"/>
    <property type="molecule type" value="Genomic_DNA"/>
</dbReference>
<feature type="binding site" evidence="4">
    <location>
        <position position="94"/>
    </location>
    <ligand>
        <name>substrate</name>
    </ligand>
</feature>
<feature type="binding site" evidence="4">
    <location>
        <position position="302"/>
    </location>
    <ligand>
        <name>Zn(2+)</name>
        <dbReference type="ChEBI" id="CHEBI:29105"/>
    </ligand>
</feature>
<dbReference type="Gene3D" id="2.30.40.10">
    <property type="entry name" value="Urease, subunit C, domain 1"/>
    <property type="match status" value="1"/>
</dbReference>
<evidence type="ECO:0000259" key="5">
    <source>
        <dbReference type="Pfam" id="PF01979"/>
    </source>
</evidence>
<evidence type="ECO:0000256" key="3">
    <source>
        <dbReference type="ARBA" id="ARBA00022833"/>
    </source>
</evidence>
<dbReference type="HAMAP" id="MF_01281">
    <property type="entry name" value="MTA_SAH_deamin"/>
    <property type="match status" value="1"/>
</dbReference>
<feature type="domain" description="Amidohydrolase-related" evidence="5">
    <location>
        <begin position="57"/>
        <end position="404"/>
    </location>
</feature>
<feature type="binding site" evidence="4">
    <location>
        <position position="302"/>
    </location>
    <ligand>
        <name>substrate</name>
    </ligand>
</feature>
<dbReference type="GO" id="GO:0046872">
    <property type="term" value="F:metal ion binding"/>
    <property type="evidence" value="ECO:0007669"/>
    <property type="project" value="UniProtKB-KW"/>
</dbReference>
<evidence type="ECO:0000256" key="4">
    <source>
        <dbReference type="HAMAP-Rule" id="MF_01281"/>
    </source>
</evidence>
<comment type="caution">
    <text evidence="6">The sequence shown here is derived from an EMBL/GenBank/DDBJ whole genome shotgun (WGS) entry which is preliminary data.</text>
</comment>
<sequence>MGTYLLSARYIIINAKKFIRDGAILVKDNIILDVGEKKLLRNKYGNQPCIDFKDSLIAPGFINTHTHAAMVAMRGLADDLPLKTWLENFIWPVELKLVTRDFIKKSLPLAIYEMLASGITTFVDMYFFQDTAAQIVKDAGIRAVLGEGLIDFKTPAFDNPEEALNFTESFIKEYRRDPLVIPAVAPHAPYSCSKELLLKAKALADRYDIPVLIHVAETKWEFEEIKNRYGDTPFTYLHKIGFLDNKVISAHSVWVSEEDMDIILRDKVNISHNPESNAKLSSGIAPIAEYLQRGINVSLGTDGAASNNNLDFIEEMRTASFLQKIKYMDPVKLSAKEVFHMATQGGADAIGLGDKLGSLEKGKLADLIVLNLDSPHLKPVYDPYSHLVYSARASDITHVIVNGEFLLKDGTPTTLDRERIFSDIKELEQEIIKELNL</sequence>
<accession>A0A7V5HN42</accession>
<comment type="catalytic activity">
    <reaction evidence="4">
        <text>S-adenosyl-L-homocysteine + H2O + H(+) = S-inosyl-L-homocysteine + NH4(+)</text>
        <dbReference type="Rhea" id="RHEA:20716"/>
        <dbReference type="ChEBI" id="CHEBI:15377"/>
        <dbReference type="ChEBI" id="CHEBI:15378"/>
        <dbReference type="ChEBI" id="CHEBI:28938"/>
        <dbReference type="ChEBI" id="CHEBI:57856"/>
        <dbReference type="ChEBI" id="CHEBI:57985"/>
        <dbReference type="EC" id="3.5.4.28"/>
    </reaction>
</comment>
<evidence type="ECO:0000256" key="1">
    <source>
        <dbReference type="ARBA" id="ARBA00022723"/>
    </source>
</evidence>
<dbReference type="PANTHER" id="PTHR43794">
    <property type="entry name" value="AMINOHYDROLASE SSNA-RELATED"/>
    <property type="match status" value="1"/>
</dbReference>
<dbReference type="EC" id="3.5.4.28" evidence="4"/>
<keyword evidence="3 4" id="KW-0862">Zinc</keyword>
<dbReference type="InterPro" id="IPR011059">
    <property type="entry name" value="Metal-dep_hydrolase_composite"/>
</dbReference>
<proteinExistence type="inferred from homology"/>
<feature type="binding site" evidence="4">
    <location>
        <position position="65"/>
    </location>
    <ligand>
        <name>Zn(2+)</name>
        <dbReference type="ChEBI" id="CHEBI:29105"/>
    </ligand>
</feature>
<evidence type="ECO:0000313" key="6">
    <source>
        <dbReference type="EMBL" id="HHF53304.1"/>
    </source>
</evidence>
<comment type="cofactor">
    <cofactor evidence="4">
        <name>Zn(2+)</name>
        <dbReference type="ChEBI" id="CHEBI:29105"/>
    </cofactor>
    <text evidence="4">Binds 1 zinc ion per subunit.</text>
</comment>
<dbReference type="GO" id="GO:0090614">
    <property type="term" value="F:5'-methylthioadenosine deaminase activity"/>
    <property type="evidence" value="ECO:0007669"/>
    <property type="project" value="UniProtKB-UniRule"/>
</dbReference>
<dbReference type="EC" id="3.5.4.31" evidence="4"/>
<evidence type="ECO:0000256" key="2">
    <source>
        <dbReference type="ARBA" id="ARBA00022801"/>
    </source>
</evidence>
<dbReference type="InterPro" id="IPR050287">
    <property type="entry name" value="MTA/SAH_deaminase"/>
</dbReference>
<keyword evidence="1 4" id="KW-0479">Metal-binding</keyword>
<organism evidence="6">
    <name type="scientific">candidate division WOR-3 bacterium</name>
    <dbReference type="NCBI Taxonomy" id="2052148"/>
    <lineage>
        <taxon>Bacteria</taxon>
        <taxon>Bacteria division WOR-3</taxon>
    </lineage>
</organism>
<dbReference type="InterPro" id="IPR032466">
    <property type="entry name" value="Metal_Hydrolase"/>
</dbReference>
<dbReference type="PANTHER" id="PTHR43794:SF11">
    <property type="entry name" value="AMIDOHYDROLASE-RELATED DOMAIN-CONTAINING PROTEIN"/>
    <property type="match status" value="1"/>
</dbReference>
<dbReference type="Gene3D" id="3.20.20.140">
    <property type="entry name" value="Metal-dependent hydrolases"/>
    <property type="match status" value="1"/>
</dbReference>
<comment type="function">
    <text evidence="4">Catalyzes the deamination of 5-methylthioadenosine and S-adenosyl-L-homocysteine into 5-methylthioinosine and S-inosyl-L-homocysteine, respectively. Is also able to deaminate adenosine.</text>
</comment>
<protein>
    <recommendedName>
        <fullName evidence="4">5-methylthioadenosine/S-adenosylhomocysteine deaminase</fullName>
        <shortName evidence="4">MTA/SAH deaminase</shortName>
        <ecNumber evidence="4">3.5.4.28</ecNumber>
        <ecNumber evidence="4">3.5.4.31</ecNumber>
    </recommendedName>
</protein>
<dbReference type="InterPro" id="IPR023512">
    <property type="entry name" value="Deaminase_MtaD/DadD"/>
</dbReference>
<dbReference type="SUPFAM" id="SSF51556">
    <property type="entry name" value="Metallo-dependent hydrolases"/>
    <property type="match status" value="1"/>
</dbReference>
<comment type="catalytic activity">
    <reaction evidence="4">
        <text>S-methyl-5'-thioadenosine + H2O + H(+) = S-methyl-5'-thioinosine + NH4(+)</text>
        <dbReference type="Rhea" id="RHEA:25025"/>
        <dbReference type="ChEBI" id="CHEBI:15377"/>
        <dbReference type="ChEBI" id="CHEBI:15378"/>
        <dbReference type="ChEBI" id="CHEBI:17509"/>
        <dbReference type="ChEBI" id="CHEBI:28938"/>
        <dbReference type="ChEBI" id="CHEBI:48595"/>
        <dbReference type="EC" id="3.5.4.31"/>
    </reaction>
</comment>
<dbReference type="InterPro" id="IPR006680">
    <property type="entry name" value="Amidohydro-rel"/>
</dbReference>
<keyword evidence="2 4" id="KW-0378">Hydrolase</keyword>